<dbReference type="Proteomes" id="UP000037122">
    <property type="component" value="Unassembled WGS sequence"/>
</dbReference>
<gene>
    <name evidence="1" type="ORF">QG37_04022</name>
</gene>
<accession>A0A0L0NXM5</accession>
<dbReference type="AlphaFoldDB" id="A0A0L0NXM5"/>
<name>A0A0L0NXM5_CANAR</name>
<dbReference type="EMBL" id="LGST01000027">
    <property type="protein sequence ID" value="KND98962.1"/>
    <property type="molecule type" value="Genomic_DNA"/>
</dbReference>
<dbReference type="VEuPathDB" id="FungiDB:QG37_04022"/>
<comment type="caution">
    <text evidence="1">The sequence shown here is derived from an EMBL/GenBank/DDBJ whole genome shotgun (WGS) entry which is preliminary data.</text>
</comment>
<sequence length="59" mass="6818">MGNRPIWPFLCITPVYLLVDYIHSTAIELALPKELADEYHAHIIKALESISDYFINKDD</sequence>
<organism evidence="1 2">
    <name type="scientific">Candidozyma auris</name>
    <name type="common">Yeast</name>
    <name type="synonym">Candida auris</name>
    <dbReference type="NCBI Taxonomy" id="498019"/>
    <lineage>
        <taxon>Eukaryota</taxon>
        <taxon>Fungi</taxon>
        <taxon>Dikarya</taxon>
        <taxon>Ascomycota</taxon>
        <taxon>Saccharomycotina</taxon>
        <taxon>Pichiomycetes</taxon>
        <taxon>Metschnikowiaceae</taxon>
        <taxon>Candidozyma</taxon>
    </lineage>
</organism>
<reference evidence="2" key="1">
    <citation type="journal article" date="2015" name="BMC Genomics">
        <title>Draft genome of a commonly misdiagnosed multidrug resistant pathogen Candida auris.</title>
        <authorList>
            <person name="Chatterjee S."/>
            <person name="Alampalli S.V."/>
            <person name="Nageshan R.K."/>
            <person name="Chettiar S.T."/>
            <person name="Joshi S."/>
            <person name="Tatu U.S."/>
        </authorList>
    </citation>
    <scope>NUCLEOTIDE SEQUENCE [LARGE SCALE GENOMIC DNA]</scope>
    <source>
        <strain evidence="2">6684</strain>
    </source>
</reference>
<protein>
    <submittedName>
        <fullName evidence="1">Uncharacterized protein</fullName>
    </submittedName>
</protein>
<proteinExistence type="predicted"/>
<evidence type="ECO:0000313" key="2">
    <source>
        <dbReference type="Proteomes" id="UP000037122"/>
    </source>
</evidence>
<evidence type="ECO:0000313" key="1">
    <source>
        <dbReference type="EMBL" id="KND98962.1"/>
    </source>
</evidence>